<evidence type="ECO:0000313" key="1">
    <source>
        <dbReference type="EMBL" id="ATI18301.1"/>
    </source>
</evidence>
<protein>
    <submittedName>
        <fullName evidence="1">Thioredoxin</fullName>
    </submittedName>
</protein>
<dbReference type="Gene3D" id="3.40.30.10">
    <property type="entry name" value="Glutaredoxin"/>
    <property type="match status" value="1"/>
</dbReference>
<proteinExistence type="predicted"/>
<dbReference type="Proteomes" id="UP000259270">
    <property type="component" value="Segment"/>
</dbReference>
<evidence type="ECO:0000313" key="2">
    <source>
        <dbReference type="Proteomes" id="UP000259270"/>
    </source>
</evidence>
<reference evidence="1 2" key="1">
    <citation type="submission" date="2017-07" db="EMBL/GenBank/DDBJ databases">
        <title>In vitro design and evaluation of phage cocktails against multidrug-resistant Aeromonas salmonicida.</title>
        <authorList>
            <person name="Chen L."/>
            <person name="Yuan S."/>
            <person name="Ma Y."/>
        </authorList>
    </citation>
    <scope>NUCLEOTIDE SEQUENCE [LARGE SCALE GENOMIC DNA]</scope>
</reference>
<dbReference type="KEGG" id="vg:55605021"/>
<dbReference type="RefSeq" id="YP_009834953.1">
    <property type="nucleotide sequence ID" value="NC_048674.1"/>
</dbReference>
<sequence>MITIFGFDPDNYKCVPCIKAKKFADTKKLDYVFKPILKTGTSEESRSNKKELGERRKALGLEITGFTMPQIFIGDVLIGGFDELRNYEF</sequence>
<name>A0A291LG40_9CAUD</name>
<dbReference type="InterPro" id="IPR036249">
    <property type="entry name" value="Thioredoxin-like_sf"/>
</dbReference>
<dbReference type="SUPFAM" id="SSF52833">
    <property type="entry name" value="Thioredoxin-like"/>
    <property type="match status" value="1"/>
</dbReference>
<keyword evidence="2" id="KW-1185">Reference proteome</keyword>
<dbReference type="PROSITE" id="PS51354">
    <property type="entry name" value="GLUTAREDOXIN_2"/>
    <property type="match status" value="1"/>
</dbReference>
<dbReference type="GeneID" id="55605021"/>
<accession>A0A291LG40</accession>
<dbReference type="EMBL" id="MF498775">
    <property type="protein sequence ID" value="ATI18301.1"/>
    <property type="molecule type" value="Genomic_DNA"/>
</dbReference>
<organism evidence="1 2">
    <name type="scientific">Aeromonas phage AS-sw</name>
    <dbReference type="NCBI Taxonomy" id="2026113"/>
    <lineage>
        <taxon>Viruses</taxon>
        <taxon>Duplodnaviria</taxon>
        <taxon>Heunggongvirae</taxon>
        <taxon>Uroviricota</taxon>
        <taxon>Caudoviricetes</taxon>
        <taxon>Pantevenvirales</taxon>
        <taxon>Straboviridae</taxon>
        <taxon>Emmerichvirinae</taxon>
        <taxon>Ceceduovirus</taxon>
        <taxon>Ceceduovirus assw</taxon>
    </lineage>
</organism>